<feature type="transmembrane region" description="Helical" evidence="1">
    <location>
        <begin position="139"/>
        <end position="157"/>
    </location>
</feature>
<feature type="transmembrane region" description="Helical" evidence="1">
    <location>
        <begin position="282"/>
        <end position="303"/>
    </location>
</feature>
<gene>
    <name evidence="2" type="ORF">HMPREF1062_06317</name>
</gene>
<accession>I9PJQ8</accession>
<evidence type="ECO:0000313" key="3">
    <source>
        <dbReference type="Proteomes" id="UP000003741"/>
    </source>
</evidence>
<feature type="transmembrane region" description="Helical" evidence="1">
    <location>
        <begin position="31"/>
        <end position="49"/>
    </location>
</feature>
<feature type="transmembrane region" description="Helical" evidence="1">
    <location>
        <begin position="335"/>
        <end position="353"/>
    </location>
</feature>
<dbReference type="OrthoDB" id="1091181at2"/>
<dbReference type="Pfam" id="PF14897">
    <property type="entry name" value="EpsG"/>
    <property type="match status" value="1"/>
</dbReference>
<dbReference type="Proteomes" id="UP000003741">
    <property type="component" value="Unassembled WGS sequence"/>
</dbReference>
<evidence type="ECO:0000256" key="1">
    <source>
        <dbReference type="SAM" id="Phobius"/>
    </source>
</evidence>
<dbReference type="RefSeq" id="WP_007219848.1">
    <property type="nucleotide sequence ID" value="NZ_JH724101.1"/>
</dbReference>
<evidence type="ECO:0008006" key="4">
    <source>
        <dbReference type="Google" id="ProtNLM"/>
    </source>
</evidence>
<dbReference type="PATRIC" id="fig|997874.3.peg.6489"/>
<protein>
    <recommendedName>
        <fullName evidence="4">EpsG family protein</fullName>
    </recommendedName>
</protein>
<dbReference type="EMBL" id="AGXG01000163">
    <property type="protein sequence ID" value="EIY16483.1"/>
    <property type="molecule type" value="Genomic_DNA"/>
</dbReference>
<reference evidence="2 3" key="1">
    <citation type="submission" date="2012-02" db="EMBL/GenBank/DDBJ databases">
        <title>The Genome Sequence of Bacteroides cellulosilyticus CL02T12C19.</title>
        <authorList>
            <consortium name="The Broad Institute Genome Sequencing Platform"/>
            <person name="Earl A."/>
            <person name="Ward D."/>
            <person name="Feldgarden M."/>
            <person name="Gevers D."/>
            <person name="Zitomersky N.L."/>
            <person name="Coyne M.J."/>
            <person name="Comstock L.E."/>
            <person name="Young S.K."/>
            <person name="Zeng Q."/>
            <person name="Gargeya S."/>
            <person name="Fitzgerald M."/>
            <person name="Haas B."/>
            <person name="Abouelleil A."/>
            <person name="Alvarado L."/>
            <person name="Arachchi H.M."/>
            <person name="Berlin A."/>
            <person name="Chapman S.B."/>
            <person name="Gearin G."/>
            <person name="Goldberg J."/>
            <person name="Griggs A."/>
            <person name="Gujja S."/>
            <person name="Hansen M."/>
            <person name="Heiman D."/>
            <person name="Howarth C."/>
            <person name="Larimer J."/>
            <person name="Lui A."/>
            <person name="MacDonald P.J.P."/>
            <person name="McCowen C."/>
            <person name="Montmayeur A."/>
            <person name="Murphy C."/>
            <person name="Neiman D."/>
            <person name="Pearson M."/>
            <person name="Priest M."/>
            <person name="Roberts A."/>
            <person name="Saif S."/>
            <person name="Shea T."/>
            <person name="Sisk P."/>
            <person name="Stolte C."/>
            <person name="Sykes S."/>
            <person name="Wortman J."/>
            <person name="Nusbaum C."/>
            <person name="Birren B."/>
        </authorList>
    </citation>
    <scope>NUCLEOTIDE SEQUENCE [LARGE SCALE GENOMIC DNA]</scope>
    <source>
        <strain evidence="2 3">CL02T12C19</strain>
    </source>
</reference>
<name>I9PJQ8_9BACE</name>
<dbReference type="InterPro" id="IPR049458">
    <property type="entry name" value="EpsG-like"/>
</dbReference>
<dbReference type="HOGENOM" id="CLU_749350_0_0_10"/>
<dbReference type="AlphaFoldDB" id="I9PJQ8"/>
<feature type="transmembrane region" description="Helical" evidence="1">
    <location>
        <begin position="251"/>
        <end position="270"/>
    </location>
</feature>
<keyword evidence="1" id="KW-0472">Membrane</keyword>
<comment type="caution">
    <text evidence="2">The sequence shown here is derived from an EMBL/GenBank/DDBJ whole genome shotgun (WGS) entry which is preliminary data.</text>
</comment>
<feature type="transmembrane region" description="Helical" evidence="1">
    <location>
        <begin position="309"/>
        <end position="328"/>
    </location>
</feature>
<keyword evidence="3" id="KW-1185">Reference proteome</keyword>
<feature type="transmembrane region" description="Helical" evidence="1">
    <location>
        <begin position="97"/>
        <end position="118"/>
    </location>
</feature>
<evidence type="ECO:0000313" key="2">
    <source>
        <dbReference type="EMBL" id="EIY16483.1"/>
    </source>
</evidence>
<sequence>MIGIIGGVCIKLANSNKTVAGTGLSGKELQFYGLFILIFTSFAVVRQVSYEVGGTDAQRYIELFETVLKYPGRFADQEQLFLYLNIGVRYLTDDYHIYFLLVYGFIAFAYCYFIRTFCPKDVSYIPFLLLIWPYLKSFNTIRSSLAIAFFLIGLVMLKKKRTWLSVILIIATFFIHRMSLLYIPFLIFYRLFYKYISHINGVRIYVFFAIYMVLGYWVATWMQEFVVASQLVFSTSSDEWYLTQSLNSNLFSRWPMMFPYLLLLLSILFFSKKLPNSEVINYLKIFVFFDILMMIPSLIFNMWRANEYLYVARLVMWGVLINIFLHKFRPMTRPFLQIGIFIGFLSWLVFRVYQEYEELSIMPYVFDLF</sequence>
<proteinExistence type="predicted"/>
<keyword evidence="1" id="KW-0812">Transmembrane</keyword>
<feature type="transmembrane region" description="Helical" evidence="1">
    <location>
        <begin position="204"/>
        <end position="222"/>
    </location>
</feature>
<keyword evidence="1" id="KW-1133">Transmembrane helix</keyword>
<feature type="transmembrane region" description="Helical" evidence="1">
    <location>
        <begin position="163"/>
        <end position="192"/>
    </location>
</feature>
<organism evidence="2 3">
    <name type="scientific">Bacteroides cellulosilyticus CL02T12C19</name>
    <dbReference type="NCBI Taxonomy" id="997874"/>
    <lineage>
        <taxon>Bacteria</taxon>
        <taxon>Pseudomonadati</taxon>
        <taxon>Bacteroidota</taxon>
        <taxon>Bacteroidia</taxon>
        <taxon>Bacteroidales</taxon>
        <taxon>Bacteroidaceae</taxon>
        <taxon>Bacteroides</taxon>
    </lineage>
</organism>